<keyword evidence="4" id="KW-0564">Palmitate</keyword>
<dbReference type="InterPro" id="IPR006059">
    <property type="entry name" value="SBP"/>
</dbReference>
<name>A0A3D9I076_9BACL</name>
<dbReference type="InterPro" id="IPR050490">
    <property type="entry name" value="Bact_solute-bd_prot1"/>
</dbReference>
<dbReference type="EMBL" id="QRDY01000019">
    <property type="protein sequence ID" value="RED55123.1"/>
    <property type="molecule type" value="Genomic_DNA"/>
</dbReference>
<dbReference type="Gene3D" id="3.40.190.10">
    <property type="entry name" value="Periplasmic binding protein-like II"/>
    <property type="match status" value="1"/>
</dbReference>
<keyword evidence="5" id="KW-0449">Lipoprotein</keyword>
<keyword evidence="8" id="KW-1185">Reference proteome</keyword>
<accession>A0A3D9I076</accession>
<dbReference type="Pfam" id="PF01547">
    <property type="entry name" value="SBP_bac_1"/>
    <property type="match status" value="1"/>
</dbReference>
<feature type="chain" id="PRO_5039287932" evidence="6">
    <location>
        <begin position="24"/>
        <end position="441"/>
    </location>
</feature>
<organism evidence="7 8">
    <name type="scientific">Cohnella lupini</name>
    <dbReference type="NCBI Taxonomy" id="1294267"/>
    <lineage>
        <taxon>Bacteria</taxon>
        <taxon>Bacillati</taxon>
        <taxon>Bacillota</taxon>
        <taxon>Bacilli</taxon>
        <taxon>Bacillales</taxon>
        <taxon>Paenibacillaceae</taxon>
        <taxon>Cohnella</taxon>
    </lineage>
</organism>
<sequence>MKKHLLSMLCLMVALVMVMTACSSGGNSESSPSASSSDSGSSSGETKLEMWTFNELHKTFYDDMAKRWNEAHSDKKIQLTVNVYPYDDMHNKLLVALQSGTGAPDLADIELNKFPNFLKGEPQLVPLNDIVDPELGNLVKSRLDIYAKDGQYYGIDFHVGAAVIYYNKEILDKAGVNPDEIVTWADYEAAGKKVLDSAGVPMTTLETSDIWSLMPQVAQAPGKDDLQTADGQLNITSPIVSGPLKWQQNLIKSKIAVLTPGGNHHAEEYYGMMNGGGAASVWMPMWYMGRFTDYMPDLKGKIVIKPMPMWNQGEPRSAGMGGTGTAVTKTSKNQEAAKSFLAYAKLSKEGNIEIWKQLGFDPLRSDVWDAPELKESNKFTDYFGPNIFDVLTQVKSEIEGVIINEQTPTISDAFKTSVMTRILLDNEDVDKVLSDTAAQLK</sequence>
<evidence type="ECO:0000256" key="3">
    <source>
        <dbReference type="ARBA" id="ARBA00023136"/>
    </source>
</evidence>
<evidence type="ECO:0000256" key="5">
    <source>
        <dbReference type="ARBA" id="ARBA00023288"/>
    </source>
</evidence>
<keyword evidence="3" id="KW-0472">Membrane</keyword>
<evidence type="ECO:0000313" key="8">
    <source>
        <dbReference type="Proteomes" id="UP000256869"/>
    </source>
</evidence>
<evidence type="ECO:0000256" key="4">
    <source>
        <dbReference type="ARBA" id="ARBA00023139"/>
    </source>
</evidence>
<dbReference type="AlphaFoldDB" id="A0A3D9I076"/>
<protein>
    <submittedName>
        <fullName evidence="7">L-arabinose-binding protein</fullName>
    </submittedName>
</protein>
<reference evidence="7 8" key="1">
    <citation type="submission" date="2018-07" db="EMBL/GenBank/DDBJ databases">
        <title>Genomic Encyclopedia of Type Strains, Phase III (KMG-III): the genomes of soil and plant-associated and newly described type strains.</title>
        <authorList>
            <person name="Whitman W."/>
        </authorList>
    </citation>
    <scope>NUCLEOTIDE SEQUENCE [LARGE SCALE GENOMIC DNA]</scope>
    <source>
        <strain evidence="7 8">CECT 8236</strain>
    </source>
</reference>
<comment type="caution">
    <text evidence="7">The sequence shown here is derived from an EMBL/GenBank/DDBJ whole genome shotgun (WGS) entry which is preliminary data.</text>
</comment>
<proteinExistence type="predicted"/>
<dbReference type="Proteomes" id="UP000256869">
    <property type="component" value="Unassembled WGS sequence"/>
</dbReference>
<evidence type="ECO:0000256" key="2">
    <source>
        <dbReference type="ARBA" id="ARBA00022729"/>
    </source>
</evidence>
<dbReference type="SUPFAM" id="SSF53850">
    <property type="entry name" value="Periplasmic binding protein-like II"/>
    <property type="match status" value="1"/>
</dbReference>
<dbReference type="PANTHER" id="PTHR43649">
    <property type="entry name" value="ARABINOSE-BINDING PROTEIN-RELATED"/>
    <property type="match status" value="1"/>
</dbReference>
<evidence type="ECO:0000256" key="1">
    <source>
        <dbReference type="ARBA" id="ARBA00022475"/>
    </source>
</evidence>
<keyword evidence="2 6" id="KW-0732">Signal</keyword>
<evidence type="ECO:0000313" key="7">
    <source>
        <dbReference type="EMBL" id="RED55123.1"/>
    </source>
</evidence>
<keyword evidence="1" id="KW-1003">Cell membrane</keyword>
<gene>
    <name evidence="7" type="ORF">DFP95_11958</name>
</gene>
<dbReference type="PROSITE" id="PS51257">
    <property type="entry name" value="PROKAR_LIPOPROTEIN"/>
    <property type="match status" value="1"/>
</dbReference>
<dbReference type="PANTHER" id="PTHR43649:SF33">
    <property type="entry name" value="POLYGALACTURONAN_RHAMNOGALACTURONAN-BINDING PROTEIN YTCQ"/>
    <property type="match status" value="1"/>
</dbReference>
<evidence type="ECO:0000256" key="6">
    <source>
        <dbReference type="SAM" id="SignalP"/>
    </source>
</evidence>
<feature type="signal peptide" evidence="6">
    <location>
        <begin position="1"/>
        <end position="23"/>
    </location>
</feature>